<evidence type="ECO:0000259" key="3">
    <source>
        <dbReference type="Pfam" id="PF23981"/>
    </source>
</evidence>
<keyword evidence="2" id="KW-1133">Transmembrane helix</keyword>
<reference evidence="4" key="1">
    <citation type="submission" date="2016-10" db="EMBL/GenBank/DDBJ databases">
        <title>Sequence of Gallionella enrichment culture.</title>
        <authorList>
            <person name="Poehlein A."/>
            <person name="Muehling M."/>
            <person name="Daniel R."/>
        </authorList>
    </citation>
    <scope>NUCLEOTIDE SEQUENCE</scope>
</reference>
<evidence type="ECO:0000256" key="1">
    <source>
        <dbReference type="SAM" id="MobiDB-lite"/>
    </source>
</evidence>
<feature type="compositionally biased region" description="Low complexity" evidence="1">
    <location>
        <begin position="329"/>
        <end position="338"/>
    </location>
</feature>
<keyword evidence="2" id="KW-0812">Transmembrane</keyword>
<dbReference type="EMBL" id="MLJW01000064">
    <property type="protein sequence ID" value="OIR03690.1"/>
    <property type="molecule type" value="Genomic_DNA"/>
</dbReference>
<evidence type="ECO:0000256" key="2">
    <source>
        <dbReference type="SAM" id="Phobius"/>
    </source>
</evidence>
<feature type="region of interest" description="Disordered" evidence="1">
    <location>
        <begin position="326"/>
        <end position="360"/>
    </location>
</feature>
<keyword evidence="2" id="KW-0472">Membrane</keyword>
<organism evidence="4">
    <name type="scientific">mine drainage metagenome</name>
    <dbReference type="NCBI Taxonomy" id="410659"/>
    <lineage>
        <taxon>unclassified sequences</taxon>
        <taxon>metagenomes</taxon>
        <taxon>ecological metagenomes</taxon>
    </lineage>
</organism>
<sequence>MSTAAQHAQPCQGSARRRIASDDRGSILILALLLVAIVGISIATYLDMGANMLKMSHRTFFADNAGNLAEAGLEQAIWSFNQMGAGASTSAAWGTIDSQGTAWTCNSTADTATLVMPTFNLDQNATCVVKVYVEGYSGSSGTATVVSQATITPFDGSNPIVKIELVTLKFGGKWAYGMVAENDISWNGHPSADSFISTTSPSTGPYSSYPASVSRSNTTVASAGGNIDLGAQGTVYGNVLLGTGSVSGGSITGTTSTGFSYDFTPPSYPTAASVSQSYDLGSSVPSCLPRSTDNPASDGCYYYFVSGATIGGVTVQSGDNVAIVGSGGTSVSSSGSGESESEHGNSHSGSDDSEGGSCSSGITIQPSGNLTLYIDGPVSVSGNGFINNESWAGALQIFTTTTSACSIGGNGTIYACLFCPNAALSCNGGGNSGMLVGSFVANSITSNGHMDFHYDEALKNVSTGNPWSVSQWRELQSASDRATYASVFAGF</sequence>
<comment type="caution">
    <text evidence="4">The sequence shown here is derived from an EMBL/GenBank/DDBJ whole genome shotgun (WGS) entry which is preliminary data.</text>
</comment>
<proteinExistence type="predicted"/>
<dbReference type="Pfam" id="PF23981">
    <property type="entry name" value="DUF7305"/>
    <property type="match status" value="1"/>
</dbReference>
<dbReference type="AlphaFoldDB" id="A0A1J5S6E8"/>
<evidence type="ECO:0000313" key="4">
    <source>
        <dbReference type="EMBL" id="OIR03690.1"/>
    </source>
</evidence>
<dbReference type="InterPro" id="IPR055729">
    <property type="entry name" value="DUF7305"/>
</dbReference>
<feature type="domain" description="DUF7305" evidence="3">
    <location>
        <begin position="361"/>
        <end position="460"/>
    </location>
</feature>
<accession>A0A1J5S6E8</accession>
<feature type="transmembrane region" description="Helical" evidence="2">
    <location>
        <begin position="26"/>
        <end position="46"/>
    </location>
</feature>
<name>A0A1J5S6E8_9ZZZZ</name>
<gene>
    <name evidence="4" type="ORF">GALL_143130</name>
</gene>
<protein>
    <recommendedName>
        <fullName evidence="3">DUF7305 domain-containing protein</fullName>
    </recommendedName>
</protein>